<dbReference type="InterPro" id="IPR051120">
    <property type="entry name" value="ABC_AA/LPS_Transport"/>
</dbReference>
<proteinExistence type="predicted"/>
<keyword evidence="1" id="KW-0813">Transport</keyword>
<dbReference type="RefSeq" id="WP_114644245.1">
    <property type="nucleotide sequence ID" value="NZ_QQNH01000001.1"/>
</dbReference>
<evidence type="ECO:0000256" key="3">
    <source>
        <dbReference type="ARBA" id="ARBA00022840"/>
    </source>
</evidence>
<dbReference type="CDD" id="cd03219">
    <property type="entry name" value="ABC_Mj1267_LivG_branched"/>
    <property type="match status" value="1"/>
</dbReference>
<sequence>MIELKNLEKSFGGKKAVAGVTCSFEEGRITGLIGPNGAGKTTVFNMITGLIKPTAGSVLVNGQDITGLRPHKVARMGIARGFQRMRLFHALTARENVMVALPAVSHHLIPALMSTGRKKAAMRAEADGFLEKVGVAHLGERKASELSYGDQRSVMLACLLASGARILMLDEPTGGIDPTSREKVLQQIIGLREQGHTIILVEHNLDVVRGACETVFFLAEGRVRASGTPAEIEADPQLTKIYFGAGHA</sequence>
<keyword evidence="3 5" id="KW-0067">ATP-binding</keyword>
<evidence type="ECO:0000256" key="1">
    <source>
        <dbReference type="ARBA" id="ARBA00022448"/>
    </source>
</evidence>
<keyword evidence="6" id="KW-1185">Reference proteome</keyword>
<protein>
    <submittedName>
        <fullName evidence="5">ABC transporter ATP-binding protein</fullName>
    </submittedName>
</protein>
<dbReference type="InterPro" id="IPR003593">
    <property type="entry name" value="AAA+_ATPase"/>
</dbReference>
<dbReference type="GO" id="GO:0016887">
    <property type="term" value="F:ATP hydrolysis activity"/>
    <property type="evidence" value="ECO:0007669"/>
    <property type="project" value="InterPro"/>
</dbReference>
<gene>
    <name evidence="5" type="ORF">DVH29_00810</name>
</gene>
<dbReference type="AlphaFoldDB" id="A0A369W9I4"/>
<organism evidence="5 6">
    <name type="scientific">Pelagibacterium lacus</name>
    <dbReference type="NCBI Taxonomy" id="2282655"/>
    <lineage>
        <taxon>Bacteria</taxon>
        <taxon>Pseudomonadati</taxon>
        <taxon>Pseudomonadota</taxon>
        <taxon>Alphaproteobacteria</taxon>
        <taxon>Hyphomicrobiales</taxon>
        <taxon>Devosiaceae</taxon>
        <taxon>Pelagibacterium</taxon>
    </lineage>
</organism>
<evidence type="ECO:0000259" key="4">
    <source>
        <dbReference type="PROSITE" id="PS50893"/>
    </source>
</evidence>
<dbReference type="OrthoDB" id="7158404at2"/>
<dbReference type="GO" id="GO:0005886">
    <property type="term" value="C:plasma membrane"/>
    <property type="evidence" value="ECO:0007669"/>
    <property type="project" value="TreeGrafter"/>
</dbReference>
<comment type="caution">
    <text evidence="5">The sequence shown here is derived from an EMBL/GenBank/DDBJ whole genome shotgun (WGS) entry which is preliminary data.</text>
</comment>
<evidence type="ECO:0000256" key="2">
    <source>
        <dbReference type="ARBA" id="ARBA00022741"/>
    </source>
</evidence>
<name>A0A369W9I4_9HYPH</name>
<evidence type="ECO:0000313" key="5">
    <source>
        <dbReference type="EMBL" id="RDE10525.1"/>
    </source>
</evidence>
<dbReference type="InterPro" id="IPR027417">
    <property type="entry name" value="P-loop_NTPase"/>
</dbReference>
<accession>A0A369W9I4</accession>
<dbReference type="GO" id="GO:0005524">
    <property type="term" value="F:ATP binding"/>
    <property type="evidence" value="ECO:0007669"/>
    <property type="project" value="UniProtKB-KW"/>
</dbReference>
<keyword evidence="2" id="KW-0547">Nucleotide-binding</keyword>
<dbReference type="PROSITE" id="PS50893">
    <property type="entry name" value="ABC_TRANSPORTER_2"/>
    <property type="match status" value="1"/>
</dbReference>
<dbReference type="Pfam" id="PF00005">
    <property type="entry name" value="ABC_tran"/>
    <property type="match status" value="1"/>
</dbReference>
<dbReference type="SUPFAM" id="SSF52540">
    <property type="entry name" value="P-loop containing nucleoside triphosphate hydrolases"/>
    <property type="match status" value="1"/>
</dbReference>
<dbReference type="PANTHER" id="PTHR45772">
    <property type="entry name" value="CONSERVED COMPONENT OF ABC TRANSPORTER FOR NATURAL AMINO ACIDS-RELATED"/>
    <property type="match status" value="1"/>
</dbReference>
<evidence type="ECO:0000313" key="6">
    <source>
        <dbReference type="Proteomes" id="UP000253759"/>
    </source>
</evidence>
<feature type="domain" description="ABC transporter" evidence="4">
    <location>
        <begin position="2"/>
        <end position="245"/>
    </location>
</feature>
<dbReference type="InterPro" id="IPR003439">
    <property type="entry name" value="ABC_transporter-like_ATP-bd"/>
</dbReference>
<dbReference type="EMBL" id="QQNH01000001">
    <property type="protein sequence ID" value="RDE10525.1"/>
    <property type="molecule type" value="Genomic_DNA"/>
</dbReference>
<dbReference type="Proteomes" id="UP000253759">
    <property type="component" value="Unassembled WGS sequence"/>
</dbReference>
<dbReference type="SMART" id="SM00382">
    <property type="entry name" value="AAA"/>
    <property type="match status" value="1"/>
</dbReference>
<dbReference type="PANTHER" id="PTHR45772:SF9">
    <property type="entry name" value="CONSERVED COMPONENT OF ABC TRANSPORTER FOR NATURAL AMINO ACIDS"/>
    <property type="match status" value="1"/>
</dbReference>
<dbReference type="Gene3D" id="3.40.50.300">
    <property type="entry name" value="P-loop containing nucleotide triphosphate hydrolases"/>
    <property type="match status" value="1"/>
</dbReference>
<reference evidence="6" key="1">
    <citation type="submission" date="2018-07" db="EMBL/GenBank/DDBJ databases">
        <authorList>
            <person name="Liu B.-T."/>
            <person name="Du Z."/>
        </authorList>
    </citation>
    <scope>NUCLEOTIDE SEQUENCE [LARGE SCALE GENOMIC DNA]</scope>
    <source>
        <strain evidence="6">XYN52</strain>
    </source>
</reference>